<evidence type="ECO:0000259" key="10">
    <source>
        <dbReference type="PROSITE" id="PS50263"/>
    </source>
</evidence>
<dbReference type="Gene3D" id="3.60.110.10">
    <property type="entry name" value="Carbon-nitrogen hydrolase"/>
    <property type="match status" value="1"/>
</dbReference>
<evidence type="ECO:0000313" key="12">
    <source>
        <dbReference type="Proteomes" id="UP001144372"/>
    </source>
</evidence>
<comment type="pathway">
    <text evidence="9">Protein modification; lipoprotein biosynthesis (N-acyl transfer).</text>
</comment>
<comment type="similarity">
    <text evidence="2 9">Belongs to the CN hydrolase family. Apolipoprotein N-acyltransferase subfamily.</text>
</comment>
<evidence type="ECO:0000256" key="6">
    <source>
        <dbReference type="ARBA" id="ARBA00022989"/>
    </source>
</evidence>
<reference evidence="11" key="1">
    <citation type="submission" date="2022-12" db="EMBL/GenBank/DDBJ databases">
        <title>Reference genome sequencing for broad-spectrum identification of bacterial and archaeal isolates by mass spectrometry.</title>
        <authorList>
            <person name="Sekiguchi Y."/>
            <person name="Tourlousse D.M."/>
        </authorList>
    </citation>
    <scope>NUCLEOTIDE SEQUENCE</scope>
    <source>
        <strain evidence="11">ASRB1</strain>
    </source>
</reference>
<dbReference type="InterPro" id="IPR004563">
    <property type="entry name" value="Apolipo_AcylTrfase"/>
</dbReference>
<comment type="catalytic activity">
    <reaction evidence="9">
        <text>N-terminal S-1,2-diacyl-sn-glyceryl-L-cysteinyl-[lipoprotein] + a glycerophospholipid = N-acyl-S-1,2-diacyl-sn-glyceryl-L-cysteinyl-[lipoprotein] + a 2-acyl-sn-glycero-3-phospholipid + H(+)</text>
        <dbReference type="Rhea" id="RHEA:48228"/>
        <dbReference type="Rhea" id="RHEA-COMP:14681"/>
        <dbReference type="Rhea" id="RHEA-COMP:14684"/>
        <dbReference type="ChEBI" id="CHEBI:15378"/>
        <dbReference type="ChEBI" id="CHEBI:136912"/>
        <dbReference type="ChEBI" id="CHEBI:140656"/>
        <dbReference type="ChEBI" id="CHEBI:140657"/>
        <dbReference type="ChEBI" id="CHEBI:140660"/>
        <dbReference type="EC" id="2.3.1.269"/>
    </reaction>
</comment>
<dbReference type="GO" id="GO:0042158">
    <property type="term" value="P:lipoprotein biosynthetic process"/>
    <property type="evidence" value="ECO:0007669"/>
    <property type="project" value="UniProtKB-UniRule"/>
</dbReference>
<dbReference type="SUPFAM" id="SSF56317">
    <property type="entry name" value="Carbon-nitrogen hydrolase"/>
    <property type="match status" value="1"/>
</dbReference>
<evidence type="ECO:0000256" key="4">
    <source>
        <dbReference type="ARBA" id="ARBA00022679"/>
    </source>
</evidence>
<dbReference type="Pfam" id="PF00795">
    <property type="entry name" value="CN_hydrolase"/>
    <property type="match status" value="1"/>
</dbReference>
<dbReference type="PANTHER" id="PTHR38686">
    <property type="entry name" value="APOLIPOPROTEIN N-ACYLTRANSFERASE"/>
    <property type="match status" value="1"/>
</dbReference>
<dbReference type="GO" id="GO:0016410">
    <property type="term" value="F:N-acyltransferase activity"/>
    <property type="evidence" value="ECO:0007669"/>
    <property type="project" value="UniProtKB-UniRule"/>
</dbReference>
<dbReference type="PROSITE" id="PS50263">
    <property type="entry name" value="CN_HYDROLASE"/>
    <property type="match status" value="1"/>
</dbReference>
<evidence type="ECO:0000256" key="2">
    <source>
        <dbReference type="ARBA" id="ARBA00010065"/>
    </source>
</evidence>
<keyword evidence="3 9" id="KW-1003">Cell membrane</keyword>
<feature type="transmembrane region" description="Helical" evidence="9">
    <location>
        <begin position="148"/>
        <end position="173"/>
    </location>
</feature>
<feature type="transmembrane region" description="Helical" evidence="9">
    <location>
        <begin position="51"/>
        <end position="71"/>
    </location>
</feature>
<proteinExistence type="inferred from homology"/>
<evidence type="ECO:0000256" key="1">
    <source>
        <dbReference type="ARBA" id="ARBA00004651"/>
    </source>
</evidence>
<feature type="domain" description="CN hydrolase" evidence="10">
    <location>
        <begin position="223"/>
        <end position="468"/>
    </location>
</feature>
<dbReference type="CDD" id="cd07571">
    <property type="entry name" value="ALP_N-acyl_transferase"/>
    <property type="match status" value="1"/>
</dbReference>
<evidence type="ECO:0000256" key="3">
    <source>
        <dbReference type="ARBA" id="ARBA00022475"/>
    </source>
</evidence>
<evidence type="ECO:0000256" key="7">
    <source>
        <dbReference type="ARBA" id="ARBA00023136"/>
    </source>
</evidence>
<keyword evidence="7 9" id="KW-0472">Membrane</keyword>
<dbReference type="InterPro" id="IPR045378">
    <property type="entry name" value="LNT_N"/>
</dbReference>
<dbReference type="HAMAP" id="MF_01148">
    <property type="entry name" value="Lnt"/>
    <property type="match status" value="1"/>
</dbReference>
<gene>
    <name evidence="9 11" type="primary">lnt</name>
    <name evidence="11" type="ORF">DAMNIGENAA_12420</name>
</gene>
<evidence type="ECO:0000313" key="11">
    <source>
        <dbReference type="EMBL" id="GLI33809.1"/>
    </source>
</evidence>
<dbReference type="RefSeq" id="WP_281793015.1">
    <property type="nucleotide sequence ID" value="NZ_BSDR01000001.1"/>
</dbReference>
<evidence type="ECO:0000256" key="9">
    <source>
        <dbReference type="HAMAP-Rule" id="MF_01148"/>
    </source>
</evidence>
<comment type="caution">
    <text evidence="11">The sequence shown here is derived from an EMBL/GenBank/DDBJ whole genome shotgun (WGS) entry which is preliminary data.</text>
</comment>
<keyword evidence="5 9" id="KW-0812">Transmembrane</keyword>
<dbReference type="PANTHER" id="PTHR38686:SF1">
    <property type="entry name" value="APOLIPOPROTEIN N-ACYLTRANSFERASE"/>
    <property type="match status" value="1"/>
</dbReference>
<dbReference type="InterPro" id="IPR003010">
    <property type="entry name" value="C-N_Hydrolase"/>
</dbReference>
<dbReference type="InterPro" id="IPR036526">
    <property type="entry name" value="C-N_Hydrolase_sf"/>
</dbReference>
<comment type="caution">
    <text evidence="9">Lacks conserved residue(s) required for the propagation of feature annotation.</text>
</comment>
<keyword evidence="12" id="KW-1185">Reference proteome</keyword>
<feature type="transmembrane region" description="Helical" evidence="9">
    <location>
        <begin position="185"/>
        <end position="203"/>
    </location>
</feature>
<dbReference type="Proteomes" id="UP001144372">
    <property type="component" value="Unassembled WGS sequence"/>
</dbReference>
<evidence type="ECO:0000256" key="5">
    <source>
        <dbReference type="ARBA" id="ARBA00022692"/>
    </source>
</evidence>
<dbReference type="Pfam" id="PF20154">
    <property type="entry name" value="LNT_N"/>
    <property type="match status" value="1"/>
</dbReference>
<dbReference type="NCBIfam" id="TIGR00546">
    <property type="entry name" value="lnt"/>
    <property type="match status" value="1"/>
</dbReference>
<dbReference type="AlphaFoldDB" id="A0A9W6CWE8"/>
<keyword evidence="8 9" id="KW-0012">Acyltransferase</keyword>
<protein>
    <recommendedName>
        <fullName evidence="9">Apolipoprotein N-acyltransferase</fullName>
        <shortName evidence="9">ALP N-acyltransferase</shortName>
        <ecNumber evidence="9">2.3.1.269</ecNumber>
    </recommendedName>
</protein>
<feature type="transmembrane region" description="Helical" evidence="9">
    <location>
        <begin position="111"/>
        <end position="128"/>
    </location>
</feature>
<comment type="subcellular location">
    <subcellularLocation>
        <location evidence="1 9">Cell membrane</location>
        <topology evidence="1 9">Multi-pass membrane protein</topology>
    </subcellularLocation>
</comment>
<dbReference type="EMBL" id="BSDR01000001">
    <property type="protein sequence ID" value="GLI33809.1"/>
    <property type="molecule type" value="Genomic_DNA"/>
</dbReference>
<keyword evidence="6 9" id="KW-1133">Transmembrane helix</keyword>
<dbReference type="EC" id="2.3.1.269" evidence="9"/>
<sequence length="506" mass="56710">MRSVTFLLSVLSGVLLTLGFPTPELFYLSWVALVPLFVALRNSTGKEAFRLGFVCGLTHYVTALYWIQYVLQRYGSLPLSVAVFLLVLLSGYLALYLACFAYIARKWQDHPLLWIFGLPGVWVGLEWIRGYALTGFPWANLGYTQTPFTLLIQFADITGVYGVSWLVVLGNTTLMSCLNRNRTRWSIPVFALCMLGAIVYGSWRLDAIHSLQNRAAPWTVGVIQGNIDQARKWDPAFQQETLKRYRELSLVAAQNDPRPDLLVWPETAAPFFYGVEDALTEQVNEIVRDTSVPLLFGSPAVSLVDGKPRLQNRAYLVDGKAGLMGAYAKQHLVPFGEYVPLQKVLFFVNRLVEAAGDFVPGHDSEPLVVNGKMLGVLICYEGIFPDLARRTVQEGALCLVNITNDAWYGNTAAPYQHLEIERWRTIEFRVPMIRAANTGISTVFDATGTPCGKIPLNEQGELVCSVRPVRQETLYAQWGDLFSWLCILISIGGLLYSSWNRHVPRN</sequence>
<accession>A0A9W6CWE8</accession>
<comment type="function">
    <text evidence="9">Catalyzes the phospholipid dependent N-acylation of the N-terminal cysteine of apolipoprotein, the last step in lipoprotein maturation.</text>
</comment>
<organism evidence="11 12">
    <name type="scientific">Desulforhabdus amnigena</name>
    <dbReference type="NCBI Taxonomy" id="40218"/>
    <lineage>
        <taxon>Bacteria</taxon>
        <taxon>Pseudomonadati</taxon>
        <taxon>Thermodesulfobacteriota</taxon>
        <taxon>Syntrophobacteria</taxon>
        <taxon>Syntrophobacterales</taxon>
        <taxon>Syntrophobacteraceae</taxon>
        <taxon>Desulforhabdus</taxon>
    </lineage>
</organism>
<dbReference type="GO" id="GO:0005886">
    <property type="term" value="C:plasma membrane"/>
    <property type="evidence" value="ECO:0007669"/>
    <property type="project" value="UniProtKB-SubCell"/>
</dbReference>
<name>A0A9W6CWE8_9BACT</name>
<feature type="transmembrane region" description="Helical" evidence="9">
    <location>
        <begin position="77"/>
        <end position="104"/>
    </location>
</feature>
<evidence type="ECO:0000256" key="8">
    <source>
        <dbReference type="ARBA" id="ARBA00023315"/>
    </source>
</evidence>
<keyword evidence="4 9" id="KW-0808">Transferase</keyword>